<organism evidence="4">
    <name type="scientific">Brugia pahangi</name>
    <name type="common">Filarial nematode worm</name>
    <dbReference type="NCBI Taxonomy" id="6280"/>
    <lineage>
        <taxon>Eukaryota</taxon>
        <taxon>Metazoa</taxon>
        <taxon>Ecdysozoa</taxon>
        <taxon>Nematoda</taxon>
        <taxon>Chromadorea</taxon>
        <taxon>Rhabditida</taxon>
        <taxon>Spirurina</taxon>
        <taxon>Spiruromorpha</taxon>
        <taxon>Filarioidea</taxon>
        <taxon>Onchocercidae</taxon>
        <taxon>Brugia</taxon>
    </lineage>
</organism>
<evidence type="ECO:0000256" key="1">
    <source>
        <dbReference type="SAM" id="MobiDB-lite"/>
    </source>
</evidence>
<name>A0A0N4TRK3_BRUPA</name>
<reference evidence="4" key="1">
    <citation type="submission" date="2017-02" db="UniProtKB">
        <authorList>
            <consortium name="WormBaseParasite"/>
        </authorList>
    </citation>
    <scope>IDENTIFICATION</scope>
</reference>
<dbReference type="EMBL" id="UZAD01013220">
    <property type="protein sequence ID" value="VDN92431.1"/>
    <property type="molecule type" value="Genomic_DNA"/>
</dbReference>
<protein>
    <submittedName>
        <fullName evidence="2 4">Uncharacterized protein</fullName>
    </submittedName>
</protein>
<evidence type="ECO:0000313" key="3">
    <source>
        <dbReference type="Proteomes" id="UP000278627"/>
    </source>
</evidence>
<keyword evidence="3" id="KW-1185">Reference proteome</keyword>
<gene>
    <name evidence="2" type="ORF">BPAG_LOCUS11245</name>
</gene>
<feature type="compositionally biased region" description="Low complexity" evidence="1">
    <location>
        <begin position="32"/>
        <end position="51"/>
    </location>
</feature>
<evidence type="ECO:0000313" key="2">
    <source>
        <dbReference type="EMBL" id="VDN92431.1"/>
    </source>
</evidence>
<feature type="region of interest" description="Disordered" evidence="1">
    <location>
        <begin position="1"/>
        <end position="65"/>
    </location>
</feature>
<accession>A0A0N4TRK3</accession>
<dbReference type="Proteomes" id="UP000278627">
    <property type="component" value="Unassembled WGS sequence"/>
</dbReference>
<feature type="compositionally biased region" description="Polar residues" evidence="1">
    <location>
        <begin position="52"/>
        <end position="65"/>
    </location>
</feature>
<sequence length="65" mass="7267">MSSGSGGALNRFRVSSVTHPTDNNQEHEEHGSQQQRQHQQQHSFQLNAQLQSNIPPNSTGIILYI</sequence>
<feature type="compositionally biased region" description="Polar residues" evidence="1">
    <location>
        <begin position="13"/>
        <end position="22"/>
    </location>
</feature>
<evidence type="ECO:0000313" key="4">
    <source>
        <dbReference type="WBParaSite" id="BPAG_0001128301-mRNA-1"/>
    </source>
</evidence>
<dbReference type="WBParaSite" id="BPAG_0001128301-mRNA-1">
    <property type="protein sequence ID" value="BPAG_0001128301-mRNA-1"/>
    <property type="gene ID" value="BPAG_0001128301"/>
</dbReference>
<dbReference type="AlphaFoldDB" id="A0A0N4TRK3"/>
<reference evidence="2 3" key="2">
    <citation type="submission" date="2018-11" db="EMBL/GenBank/DDBJ databases">
        <authorList>
            <consortium name="Pathogen Informatics"/>
        </authorList>
    </citation>
    <scope>NUCLEOTIDE SEQUENCE [LARGE SCALE GENOMIC DNA]</scope>
</reference>
<proteinExistence type="predicted"/>